<dbReference type="RefSeq" id="WP_161102131.1">
    <property type="nucleotide sequence ID" value="NZ_JBHLYI010000028.1"/>
</dbReference>
<dbReference type="Gene3D" id="3.10.20.310">
    <property type="entry name" value="membrane protein fhac"/>
    <property type="match status" value="1"/>
</dbReference>
<keyword evidence="4 8" id="KW-0812">Transmembrane</keyword>
<evidence type="ECO:0000256" key="7">
    <source>
        <dbReference type="ARBA" id="ARBA00023306"/>
    </source>
</evidence>
<dbReference type="AlphaFoldDB" id="A0A6I4W3S9"/>
<protein>
    <submittedName>
        <fullName evidence="10">FtsQ-type POTRA domain-containing protein</fullName>
    </submittedName>
</protein>
<dbReference type="Pfam" id="PF08478">
    <property type="entry name" value="POTRA_1"/>
    <property type="match status" value="1"/>
</dbReference>
<keyword evidence="11" id="KW-1185">Reference proteome</keyword>
<dbReference type="Pfam" id="PF03799">
    <property type="entry name" value="FtsQ_DivIB_C"/>
    <property type="match status" value="1"/>
</dbReference>
<organism evidence="10 11">
    <name type="scientific">Actinomadura rayongensis</name>
    <dbReference type="NCBI Taxonomy" id="1429076"/>
    <lineage>
        <taxon>Bacteria</taxon>
        <taxon>Bacillati</taxon>
        <taxon>Actinomycetota</taxon>
        <taxon>Actinomycetes</taxon>
        <taxon>Streptosporangiales</taxon>
        <taxon>Thermomonosporaceae</taxon>
        <taxon>Actinomadura</taxon>
    </lineage>
</organism>
<dbReference type="InterPro" id="IPR034746">
    <property type="entry name" value="POTRA"/>
</dbReference>
<dbReference type="OrthoDB" id="9790760at2"/>
<evidence type="ECO:0000313" key="11">
    <source>
        <dbReference type="Proteomes" id="UP000431901"/>
    </source>
</evidence>
<keyword evidence="6 8" id="KW-0472">Membrane</keyword>
<name>A0A6I4W3S9_9ACTN</name>
<accession>A0A6I4W3S9</accession>
<keyword evidence="5 8" id="KW-1133">Transmembrane helix</keyword>
<evidence type="ECO:0000256" key="4">
    <source>
        <dbReference type="ARBA" id="ARBA00022692"/>
    </source>
</evidence>
<evidence type="ECO:0000256" key="2">
    <source>
        <dbReference type="ARBA" id="ARBA00022475"/>
    </source>
</evidence>
<dbReference type="InterPro" id="IPR050487">
    <property type="entry name" value="FtsQ_DivIB"/>
</dbReference>
<dbReference type="InterPro" id="IPR005548">
    <property type="entry name" value="Cell_div_FtsQ/DivIB_C"/>
</dbReference>
<dbReference type="PANTHER" id="PTHR37820:SF1">
    <property type="entry name" value="CELL DIVISION PROTEIN FTSQ"/>
    <property type="match status" value="1"/>
</dbReference>
<evidence type="ECO:0000256" key="3">
    <source>
        <dbReference type="ARBA" id="ARBA00022618"/>
    </source>
</evidence>
<evidence type="ECO:0000256" key="6">
    <source>
        <dbReference type="ARBA" id="ARBA00023136"/>
    </source>
</evidence>
<dbReference type="GO" id="GO:0005886">
    <property type="term" value="C:plasma membrane"/>
    <property type="evidence" value="ECO:0007669"/>
    <property type="project" value="TreeGrafter"/>
</dbReference>
<dbReference type="InterPro" id="IPR013685">
    <property type="entry name" value="POTRA_FtsQ_type"/>
</dbReference>
<evidence type="ECO:0000313" key="10">
    <source>
        <dbReference type="EMBL" id="MXQ64061.1"/>
    </source>
</evidence>
<dbReference type="Proteomes" id="UP000431901">
    <property type="component" value="Unassembled WGS sequence"/>
</dbReference>
<feature type="domain" description="POTRA" evidence="9">
    <location>
        <begin position="50"/>
        <end position="118"/>
    </location>
</feature>
<keyword evidence="2" id="KW-1003">Cell membrane</keyword>
<evidence type="ECO:0000256" key="5">
    <source>
        <dbReference type="ARBA" id="ARBA00022989"/>
    </source>
</evidence>
<feature type="transmembrane region" description="Helical" evidence="8">
    <location>
        <begin position="26"/>
        <end position="45"/>
    </location>
</feature>
<sequence>MTEAGTGRSARDTTARRARRPDRWKALFVGLLVAAVLGASGWALLGSRLLVVRHVEVTGTKLLTPDRVAAAAGIRLGLPMVRLHPDDVKHRVATLHEVASVRVERHWPATVRIVVRERVPVAAYQRGGRYYQVDTGGFPVRDGTAVPDVPLLTVGAPSPTDPPTLAALRVVGELPGGLRAKVVEVTAPTVESVTLRLRGGLTIVWGSPERSAEKARLAEALMRTPAGRGPRTIDVGSPDVITTR</sequence>
<dbReference type="EMBL" id="WUTW01000001">
    <property type="protein sequence ID" value="MXQ64061.1"/>
    <property type="molecule type" value="Genomic_DNA"/>
</dbReference>
<gene>
    <name evidence="10" type="ORF">GQ466_08430</name>
</gene>
<proteinExistence type="predicted"/>
<keyword evidence="7" id="KW-0131">Cell cycle</keyword>
<dbReference type="PROSITE" id="PS51779">
    <property type="entry name" value="POTRA"/>
    <property type="match status" value="1"/>
</dbReference>
<keyword evidence="3" id="KW-0132">Cell division</keyword>
<reference evidence="10 11" key="1">
    <citation type="submission" date="2019-12" db="EMBL/GenBank/DDBJ databases">
        <title>Nocardia macrotermitis sp. nov. and Nocardia aurantia sp. nov., isolated from the gut of the fungus growing-termite Macrotermes natalensis.</title>
        <authorList>
            <person name="Christine B."/>
            <person name="Rene B."/>
        </authorList>
    </citation>
    <scope>NUCLEOTIDE SEQUENCE [LARGE SCALE GENOMIC DNA]</scope>
    <source>
        <strain evidence="10 11">DSM 102126</strain>
    </source>
</reference>
<comment type="subcellular location">
    <subcellularLocation>
        <location evidence="1">Membrane</location>
    </subcellularLocation>
</comment>
<dbReference type="GO" id="GO:0051301">
    <property type="term" value="P:cell division"/>
    <property type="evidence" value="ECO:0007669"/>
    <property type="project" value="UniProtKB-KW"/>
</dbReference>
<evidence type="ECO:0000256" key="8">
    <source>
        <dbReference type="SAM" id="Phobius"/>
    </source>
</evidence>
<evidence type="ECO:0000259" key="9">
    <source>
        <dbReference type="PROSITE" id="PS51779"/>
    </source>
</evidence>
<comment type="caution">
    <text evidence="10">The sequence shown here is derived from an EMBL/GenBank/DDBJ whole genome shotgun (WGS) entry which is preliminary data.</text>
</comment>
<dbReference type="PANTHER" id="PTHR37820">
    <property type="entry name" value="CELL DIVISION PROTEIN DIVIB"/>
    <property type="match status" value="1"/>
</dbReference>
<evidence type="ECO:0000256" key="1">
    <source>
        <dbReference type="ARBA" id="ARBA00004370"/>
    </source>
</evidence>